<comment type="caution">
    <text evidence="1">The sequence shown here is derived from an EMBL/GenBank/DDBJ whole genome shotgun (WGS) entry which is preliminary data.</text>
</comment>
<keyword evidence="2" id="KW-1185">Reference proteome</keyword>
<evidence type="ECO:0000313" key="1">
    <source>
        <dbReference type="EMBL" id="CAG8614885.1"/>
    </source>
</evidence>
<gene>
    <name evidence="1" type="ORF">SPELUC_LOCUS7639</name>
</gene>
<dbReference type="EMBL" id="CAJVPW010010393">
    <property type="protein sequence ID" value="CAG8614885.1"/>
    <property type="molecule type" value="Genomic_DNA"/>
</dbReference>
<accession>A0ACA9N333</accession>
<name>A0ACA9N333_9GLOM</name>
<protein>
    <submittedName>
        <fullName evidence="1">15276_t:CDS:1</fullName>
    </submittedName>
</protein>
<dbReference type="Proteomes" id="UP000789366">
    <property type="component" value="Unassembled WGS sequence"/>
</dbReference>
<organism evidence="1 2">
    <name type="scientific">Cetraspora pellucida</name>
    <dbReference type="NCBI Taxonomy" id="1433469"/>
    <lineage>
        <taxon>Eukaryota</taxon>
        <taxon>Fungi</taxon>
        <taxon>Fungi incertae sedis</taxon>
        <taxon>Mucoromycota</taxon>
        <taxon>Glomeromycotina</taxon>
        <taxon>Glomeromycetes</taxon>
        <taxon>Diversisporales</taxon>
        <taxon>Gigasporaceae</taxon>
        <taxon>Cetraspora</taxon>
    </lineage>
</organism>
<evidence type="ECO:0000313" key="2">
    <source>
        <dbReference type="Proteomes" id="UP000789366"/>
    </source>
</evidence>
<proteinExistence type="predicted"/>
<feature type="non-terminal residue" evidence="1">
    <location>
        <position position="1"/>
    </location>
</feature>
<sequence>AERESRAKRELEEISKQRKEKTFQYNTPKQTTTTESKDLKYLNQYAISEG</sequence>
<reference evidence="1" key="1">
    <citation type="submission" date="2021-06" db="EMBL/GenBank/DDBJ databases">
        <authorList>
            <person name="Kallberg Y."/>
            <person name="Tangrot J."/>
            <person name="Rosling A."/>
        </authorList>
    </citation>
    <scope>NUCLEOTIDE SEQUENCE</scope>
    <source>
        <strain evidence="1">28 12/20/2015</strain>
    </source>
</reference>